<evidence type="ECO:0000313" key="3">
    <source>
        <dbReference type="Proteomes" id="UP000235965"/>
    </source>
</evidence>
<dbReference type="EMBL" id="NEVH01026386">
    <property type="protein sequence ID" value="PNF14386.1"/>
    <property type="molecule type" value="Genomic_DNA"/>
</dbReference>
<keyword evidence="3" id="KW-1185">Reference proteome</keyword>
<feature type="non-terminal residue" evidence="2">
    <location>
        <position position="1"/>
    </location>
</feature>
<comment type="caution">
    <text evidence="2">The sequence shown here is derived from an EMBL/GenBank/DDBJ whole genome shotgun (WGS) entry which is preliminary data.</text>
</comment>
<evidence type="ECO:0000256" key="1">
    <source>
        <dbReference type="SAM" id="MobiDB-lite"/>
    </source>
</evidence>
<organism evidence="2 3">
    <name type="scientific">Cryptotermes secundus</name>
    <dbReference type="NCBI Taxonomy" id="105785"/>
    <lineage>
        <taxon>Eukaryota</taxon>
        <taxon>Metazoa</taxon>
        <taxon>Ecdysozoa</taxon>
        <taxon>Arthropoda</taxon>
        <taxon>Hexapoda</taxon>
        <taxon>Insecta</taxon>
        <taxon>Pterygota</taxon>
        <taxon>Neoptera</taxon>
        <taxon>Polyneoptera</taxon>
        <taxon>Dictyoptera</taxon>
        <taxon>Blattodea</taxon>
        <taxon>Blattoidea</taxon>
        <taxon>Termitoidae</taxon>
        <taxon>Kalotermitidae</taxon>
        <taxon>Cryptotermitinae</taxon>
        <taxon>Cryptotermes</taxon>
    </lineage>
</organism>
<proteinExistence type="predicted"/>
<accession>A0A2J7PDG7</accession>
<name>A0A2J7PDG7_9NEOP</name>
<dbReference type="OrthoDB" id="1431934at2759"/>
<reference evidence="2 3" key="1">
    <citation type="submission" date="2017-12" db="EMBL/GenBank/DDBJ databases">
        <title>Hemimetabolous genomes reveal molecular basis of termite eusociality.</title>
        <authorList>
            <person name="Harrison M.C."/>
            <person name="Jongepier E."/>
            <person name="Robertson H.M."/>
            <person name="Arning N."/>
            <person name="Bitard-Feildel T."/>
            <person name="Chao H."/>
            <person name="Childers C.P."/>
            <person name="Dinh H."/>
            <person name="Doddapaneni H."/>
            <person name="Dugan S."/>
            <person name="Gowin J."/>
            <person name="Greiner C."/>
            <person name="Han Y."/>
            <person name="Hu H."/>
            <person name="Hughes D.S.T."/>
            <person name="Huylmans A.-K."/>
            <person name="Kemena C."/>
            <person name="Kremer L.P.M."/>
            <person name="Lee S.L."/>
            <person name="Lopez-Ezquerra A."/>
            <person name="Mallet L."/>
            <person name="Monroy-Kuhn J.M."/>
            <person name="Moser A."/>
            <person name="Murali S.C."/>
            <person name="Muzny D.M."/>
            <person name="Otani S."/>
            <person name="Piulachs M.-D."/>
            <person name="Poelchau M."/>
            <person name="Qu J."/>
            <person name="Schaub F."/>
            <person name="Wada-Katsumata A."/>
            <person name="Worley K.C."/>
            <person name="Xie Q."/>
            <person name="Ylla G."/>
            <person name="Poulsen M."/>
            <person name="Gibbs R.A."/>
            <person name="Schal C."/>
            <person name="Richards S."/>
            <person name="Belles X."/>
            <person name="Korb J."/>
            <person name="Bornberg-Bauer E."/>
        </authorList>
    </citation>
    <scope>NUCLEOTIDE SEQUENCE [LARGE SCALE GENOMIC DNA]</scope>
    <source>
        <tissue evidence="2">Whole body</tissue>
    </source>
</reference>
<feature type="region of interest" description="Disordered" evidence="1">
    <location>
        <begin position="136"/>
        <end position="162"/>
    </location>
</feature>
<dbReference type="Proteomes" id="UP000235965">
    <property type="component" value="Unassembled WGS sequence"/>
</dbReference>
<gene>
    <name evidence="2" type="ORF">B7P43_G01692</name>
</gene>
<protein>
    <submittedName>
        <fullName evidence="2">Uncharacterized protein</fullName>
    </submittedName>
</protein>
<dbReference type="AlphaFoldDB" id="A0A2J7PDG7"/>
<sequence>DDDDDDDDDDNNVDVTVASAVTSANTAAATSAVATAAIPAITTSTATFTACYHVASKPDTSAEIVNKDKLHGTSGTISGCSKSTSTSSLRNVFFHAPPSENKRLSKLRKPQESVGPFMDGEQQNFARQTLTLPVIPEPSIDQPHSSPASDEPVKIEIPIESD</sequence>
<evidence type="ECO:0000313" key="2">
    <source>
        <dbReference type="EMBL" id="PNF14386.1"/>
    </source>
</evidence>